<dbReference type="EMBL" id="MQWA01000001">
    <property type="protein sequence ID" value="PQJ30159.1"/>
    <property type="molecule type" value="Genomic_DNA"/>
</dbReference>
<proteinExistence type="predicted"/>
<evidence type="ECO:0000313" key="2">
    <source>
        <dbReference type="EMBL" id="PQJ30159.1"/>
    </source>
</evidence>
<dbReference type="InterPro" id="IPR012337">
    <property type="entry name" value="RNaseH-like_sf"/>
</dbReference>
<feature type="domain" description="Transposase IS4-like" evidence="1">
    <location>
        <begin position="10"/>
        <end position="207"/>
    </location>
</feature>
<protein>
    <recommendedName>
        <fullName evidence="1">Transposase IS4-like domain-containing protein</fullName>
    </recommendedName>
</protein>
<dbReference type="AlphaFoldDB" id="A0A2S7U567"/>
<sequence>MGKGNASNFPGHGNGVSRTAGFKLDLAFDLLTGSTVSQTFTHGTHQDKSLGKHLLNQINPGDLVIRDMGYFVTESFKLIGEMSAFWLTRVPTNVAITFSNGSSLEKRLRPLSNNFIDEEVSVGTCGMCARLVAVRADKKTAIQRRKARNARSKGRASSQALVRDGGHILLTNVSSDVTAKELFEIYALRWNIETRFKACKQSLNLGKVFKGVNNDDHYESLILAALIQQLIGFNLAAHLSQLKKGSAEYGKAI</sequence>
<dbReference type="Proteomes" id="UP000239907">
    <property type="component" value="Unassembled WGS sequence"/>
</dbReference>
<keyword evidence="3" id="KW-1185">Reference proteome</keyword>
<dbReference type="Gene3D" id="3.90.350.10">
    <property type="entry name" value="Transposase Inhibitor Protein From Tn5, Chain A, domain 1"/>
    <property type="match status" value="1"/>
</dbReference>
<dbReference type="InterPro" id="IPR002559">
    <property type="entry name" value="Transposase_11"/>
</dbReference>
<dbReference type="GO" id="GO:0003677">
    <property type="term" value="F:DNA binding"/>
    <property type="evidence" value="ECO:0007669"/>
    <property type="project" value="InterPro"/>
</dbReference>
<dbReference type="GO" id="GO:0004803">
    <property type="term" value="F:transposase activity"/>
    <property type="evidence" value="ECO:0007669"/>
    <property type="project" value="InterPro"/>
</dbReference>
<name>A0A2S7U567_9BACT</name>
<dbReference type="SUPFAM" id="SSF53098">
    <property type="entry name" value="Ribonuclease H-like"/>
    <property type="match status" value="1"/>
</dbReference>
<comment type="caution">
    <text evidence="2">The sequence shown here is derived from an EMBL/GenBank/DDBJ whole genome shotgun (WGS) entry which is preliminary data.</text>
</comment>
<dbReference type="PANTHER" id="PTHR33258:SF1">
    <property type="entry name" value="TRANSPOSASE INSL FOR INSERTION SEQUENCE ELEMENT IS186A-RELATED"/>
    <property type="match status" value="1"/>
</dbReference>
<evidence type="ECO:0000259" key="1">
    <source>
        <dbReference type="Pfam" id="PF01609"/>
    </source>
</evidence>
<dbReference type="GO" id="GO:0006313">
    <property type="term" value="P:DNA transposition"/>
    <property type="evidence" value="ECO:0007669"/>
    <property type="project" value="InterPro"/>
</dbReference>
<organism evidence="2 3">
    <name type="scientific">Rubritalea profundi</name>
    <dbReference type="NCBI Taxonomy" id="1658618"/>
    <lineage>
        <taxon>Bacteria</taxon>
        <taxon>Pseudomonadati</taxon>
        <taxon>Verrucomicrobiota</taxon>
        <taxon>Verrucomicrobiia</taxon>
        <taxon>Verrucomicrobiales</taxon>
        <taxon>Rubritaleaceae</taxon>
        <taxon>Rubritalea</taxon>
    </lineage>
</organism>
<dbReference type="PANTHER" id="PTHR33258">
    <property type="entry name" value="TRANSPOSASE INSL FOR INSERTION SEQUENCE ELEMENT IS186A-RELATED"/>
    <property type="match status" value="1"/>
</dbReference>
<dbReference type="Pfam" id="PF01609">
    <property type="entry name" value="DDE_Tnp_1"/>
    <property type="match status" value="1"/>
</dbReference>
<accession>A0A2S7U567</accession>
<gene>
    <name evidence="2" type="ORF">BSZ32_17895</name>
</gene>
<evidence type="ECO:0000313" key="3">
    <source>
        <dbReference type="Proteomes" id="UP000239907"/>
    </source>
</evidence>
<reference evidence="2 3" key="1">
    <citation type="submission" date="2016-12" db="EMBL/GenBank/DDBJ databases">
        <title>Study of bacterial adaptation to deep sea.</title>
        <authorList>
            <person name="Song J."/>
            <person name="Yoshizawa S."/>
            <person name="Kogure K."/>
        </authorList>
    </citation>
    <scope>NUCLEOTIDE SEQUENCE [LARGE SCALE GENOMIC DNA]</scope>
    <source>
        <strain evidence="2 3">SAORIC-165</strain>
    </source>
</reference>
<dbReference type="OrthoDB" id="157819at2"/>